<name>A0ABD3CGK9_9LAMI</name>
<organism evidence="1 2">
    <name type="scientific">Castilleja foliolosa</name>
    <dbReference type="NCBI Taxonomy" id="1961234"/>
    <lineage>
        <taxon>Eukaryota</taxon>
        <taxon>Viridiplantae</taxon>
        <taxon>Streptophyta</taxon>
        <taxon>Embryophyta</taxon>
        <taxon>Tracheophyta</taxon>
        <taxon>Spermatophyta</taxon>
        <taxon>Magnoliopsida</taxon>
        <taxon>eudicotyledons</taxon>
        <taxon>Gunneridae</taxon>
        <taxon>Pentapetalae</taxon>
        <taxon>asterids</taxon>
        <taxon>lamiids</taxon>
        <taxon>Lamiales</taxon>
        <taxon>Orobanchaceae</taxon>
        <taxon>Pedicularideae</taxon>
        <taxon>Castillejinae</taxon>
        <taxon>Castilleja</taxon>
    </lineage>
</organism>
<reference evidence="2" key="1">
    <citation type="journal article" date="2024" name="IScience">
        <title>Strigolactones Initiate the Formation of Haustorium-like Structures in Castilleja.</title>
        <authorList>
            <person name="Buerger M."/>
            <person name="Peterson D."/>
            <person name="Chory J."/>
        </authorList>
    </citation>
    <scope>NUCLEOTIDE SEQUENCE [LARGE SCALE GENOMIC DNA]</scope>
</reference>
<dbReference type="EMBL" id="JAVIJP010000036">
    <property type="protein sequence ID" value="KAL3628707.1"/>
    <property type="molecule type" value="Genomic_DNA"/>
</dbReference>
<dbReference type="AlphaFoldDB" id="A0ABD3CGK9"/>
<sequence>METLPDKNLPIFRTLQNSIDPQLDWLKPVILGPANVPNIVKNQNINRKGPLTVLIITHKSTKITLPIRKQPIVDFLENTVWQRHNLEHHFSNIKTHQHWFVLNICNPIGITIHNRLVSFHSHSEMKTHIDGAPRIGITRVYLNPNAYFFLIPCQIDNSDYLKVISLLIVPKPYRHPLFIRNFQVREREVYRHIIQSRVPEINQLAEMRDSHTEQTITTPDELGVVGHLVGWDGELSRFFLFVGLDFEQRYGGKLSSVHFREVRRGENLAQWLADGLEAVDRLHGKARKDAEHYVLR</sequence>
<comment type="caution">
    <text evidence="1">The sequence shown here is derived from an EMBL/GenBank/DDBJ whole genome shotgun (WGS) entry which is preliminary data.</text>
</comment>
<keyword evidence="2" id="KW-1185">Reference proteome</keyword>
<dbReference type="Proteomes" id="UP001632038">
    <property type="component" value="Unassembled WGS sequence"/>
</dbReference>
<accession>A0ABD3CGK9</accession>
<evidence type="ECO:0000313" key="2">
    <source>
        <dbReference type="Proteomes" id="UP001632038"/>
    </source>
</evidence>
<evidence type="ECO:0000313" key="1">
    <source>
        <dbReference type="EMBL" id="KAL3628707.1"/>
    </source>
</evidence>
<protein>
    <submittedName>
        <fullName evidence="1">Uncharacterized protein</fullName>
    </submittedName>
</protein>
<gene>
    <name evidence="1" type="ORF">CASFOL_027753</name>
</gene>
<proteinExistence type="predicted"/>